<comment type="caution">
    <text evidence="11">The sequence shown here is derived from an EMBL/GenBank/DDBJ whole genome shotgun (WGS) entry which is preliminary data.</text>
</comment>
<feature type="transmembrane region" description="Helical" evidence="8">
    <location>
        <begin position="51"/>
        <end position="70"/>
    </location>
</feature>
<keyword evidence="5 8" id="KW-0812">Transmembrane</keyword>
<dbReference type="Proteomes" id="UP000603708">
    <property type="component" value="Unassembled WGS sequence"/>
</dbReference>
<evidence type="ECO:0000256" key="9">
    <source>
        <dbReference type="SAM" id="MobiDB-lite"/>
    </source>
</evidence>
<feature type="domain" description="ABC transmembrane type-1" evidence="10">
    <location>
        <begin position="102"/>
        <end position="309"/>
    </location>
</feature>
<name>A0A919GNI2_9ACTN</name>
<reference evidence="11" key="1">
    <citation type="journal article" date="2014" name="Int. J. Syst. Evol. Microbiol.">
        <title>Complete genome sequence of Corynebacterium casei LMG S-19264T (=DSM 44701T), isolated from a smear-ripened cheese.</title>
        <authorList>
            <consortium name="US DOE Joint Genome Institute (JGI-PGF)"/>
            <person name="Walter F."/>
            <person name="Albersmeier A."/>
            <person name="Kalinowski J."/>
            <person name="Ruckert C."/>
        </authorList>
    </citation>
    <scope>NUCLEOTIDE SEQUENCE</scope>
    <source>
        <strain evidence="11">JCM 5069</strain>
    </source>
</reference>
<dbReference type="SUPFAM" id="SSF161098">
    <property type="entry name" value="MetI-like"/>
    <property type="match status" value="1"/>
</dbReference>
<feature type="compositionally biased region" description="Low complexity" evidence="9">
    <location>
        <begin position="1"/>
        <end position="13"/>
    </location>
</feature>
<dbReference type="GO" id="GO:0005886">
    <property type="term" value="C:plasma membrane"/>
    <property type="evidence" value="ECO:0007669"/>
    <property type="project" value="UniProtKB-SubCell"/>
</dbReference>
<feature type="transmembrane region" description="Helical" evidence="8">
    <location>
        <begin position="186"/>
        <end position="212"/>
    </location>
</feature>
<sequence>MSAADAGGAPPGHAGSGPGAAGGPPPPAPAHTGGRPALRHRLAERGVDRTLLLAAPGVLFLVVLFCYPLLYGVGLSFQPQKGGGALANYRRFFGDPYLRGTIWTTLRLAVPAALVNCLAAVPVAFRTRAPFRGRRLVTTLLVMPITLGTVLTAEGLLGYLGPNGWFNKALLGIGLVDHPLDLVHNYWGVLASLVITGFPFSYLLTLSYLTGIDPSLEQAAATLGAARRHRFRYILLPLLAPGLAITFCLSFVLAFAVFPSAQLVGDPRGSTHVISIEAYQAAFQSFDYSMGSAIAMIMAAVMLAVVAIVLAWRSLLYRGATGGKG</sequence>
<feature type="transmembrane region" description="Helical" evidence="8">
    <location>
        <begin position="293"/>
        <end position="312"/>
    </location>
</feature>
<dbReference type="Pfam" id="PF00528">
    <property type="entry name" value="BPD_transp_1"/>
    <property type="match status" value="1"/>
</dbReference>
<feature type="transmembrane region" description="Helical" evidence="8">
    <location>
        <begin position="137"/>
        <end position="160"/>
    </location>
</feature>
<dbReference type="CDD" id="cd06261">
    <property type="entry name" value="TM_PBP2"/>
    <property type="match status" value="1"/>
</dbReference>
<feature type="transmembrane region" description="Helical" evidence="8">
    <location>
        <begin position="102"/>
        <end position="125"/>
    </location>
</feature>
<dbReference type="InterPro" id="IPR035906">
    <property type="entry name" value="MetI-like_sf"/>
</dbReference>
<dbReference type="RefSeq" id="WP_189938546.1">
    <property type="nucleotide sequence ID" value="NZ_BNCD01000032.1"/>
</dbReference>
<dbReference type="AlphaFoldDB" id="A0A919GNI2"/>
<keyword evidence="3 8" id="KW-0813">Transport</keyword>
<feature type="region of interest" description="Disordered" evidence="9">
    <location>
        <begin position="1"/>
        <end position="35"/>
    </location>
</feature>
<dbReference type="PROSITE" id="PS50928">
    <property type="entry name" value="ABC_TM1"/>
    <property type="match status" value="1"/>
</dbReference>
<evidence type="ECO:0000313" key="11">
    <source>
        <dbReference type="EMBL" id="GHH88085.1"/>
    </source>
</evidence>
<comment type="subcellular location">
    <subcellularLocation>
        <location evidence="1 8">Cell membrane</location>
        <topology evidence="1 8">Multi-pass membrane protein</topology>
    </subcellularLocation>
</comment>
<evidence type="ECO:0000256" key="2">
    <source>
        <dbReference type="ARBA" id="ARBA00007069"/>
    </source>
</evidence>
<reference evidence="11" key="2">
    <citation type="submission" date="2020-09" db="EMBL/GenBank/DDBJ databases">
        <authorList>
            <person name="Sun Q."/>
            <person name="Ohkuma M."/>
        </authorList>
    </citation>
    <scope>NUCLEOTIDE SEQUENCE</scope>
    <source>
        <strain evidence="11">JCM 5069</strain>
    </source>
</reference>
<comment type="similarity">
    <text evidence="2">Belongs to the binding-protein-dependent transport system permease family. CysTW subfamily.</text>
</comment>
<accession>A0A919GNI2</accession>
<keyword evidence="12" id="KW-1185">Reference proteome</keyword>
<keyword evidence="4" id="KW-1003">Cell membrane</keyword>
<dbReference type="InterPro" id="IPR000515">
    <property type="entry name" value="MetI-like"/>
</dbReference>
<dbReference type="GO" id="GO:0055085">
    <property type="term" value="P:transmembrane transport"/>
    <property type="evidence" value="ECO:0007669"/>
    <property type="project" value="InterPro"/>
</dbReference>
<evidence type="ECO:0000256" key="5">
    <source>
        <dbReference type="ARBA" id="ARBA00022692"/>
    </source>
</evidence>
<evidence type="ECO:0000256" key="8">
    <source>
        <dbReference type="RuleBase" id="RU363032"/>
    </source>
</evidence>
<evidence type="ECO:0000259" key="10">
    <source>
        <dbReference type="PROSITE" id="PS50928"/>
    </source>
</evidence>
<dbReference type="PANTHER" id="PTHR42929">
    <property type="entry name" value="INNER MEMBRANE ABC TRANSPORTER PERMEASE PROTEIN YDCU-RELATED-RELATED"/>
    <property type="match status" value="1"/>
</dbReference>
<evidence type="ECO:0000256" key="4">
    <source>
        <dbReference type="ARBA" id="ARBA00022475"/>
    </source>
</evidence>
<proteinExistence type="inferred from homology"/>
<keyword evidence="7 8" id="KW-0472">Membrane</keyword>
<dbReference type="Gene3D" id="1.10.3720.10">
    <property type="entry name" value="MetI-like"/>
    <property type="match status" value="1"/>
</dbReference>
<evidence type="ECO:0000256" key="7">
    <source>
        <dbReference type="ARBA" id="ARBA00023136"/>
    </source>
</evidence>
<evidence type="ECO:0000313" key="12">
    <source>
        <dbReference type="Proteomes" id="UP000603708"/>
    </source>
</evidence>
<feature type="transmembrane region" description="Helical" evidence="8">
    <location>
        <begin position="233"/>
        <end position="258"/>
    </location>
</feature>
<dbReference type="PANTHER" id="PTHR42929:SF1">
    <property type="entry name" value="INNER MEMBRANE ABC TRANSPORTER PERMEASE PROTEIN YDCU-RELATED"/>
    <property type="match status" value="1"/>
</dbReference>
<dbReference type="EMBL" id="BNCD01000032">
    <property type="protein sequence ID" value="GHH88085.1"/>
    <property type="molecule type" value="Genomic_DNA"/>
</dbReference>
<evidence type="ECO:0000256" key="1">
    <source>
        <dbReference type="ARBA" id="ARBA00004651"/>
    </source>
</evidence>
<gene>
    <name evidence="11" type="ORF">GCM10018793_66360</name>
</gene>
<organism evidence="11 12">
    <name type="scientific">Streptomyces sulfonofaciens</name>
    <dbReference type="NCBI Taxonomy" id="68272"/>
    <lineage>
        <taxon>Bacteria</taxon>
        <taxon>Bacillati</taxon>
        <taxon>Actinomycetota</taxon>
        <taxon>Actinomycetes</taxon>
        <taxon>Kitasatosporales</taxon>
        <taxon>Streptomycetaceae</taxon>
        <taxon>Streptomyces</taxon>
    </lineage>
</organism>
<evidence type="ECO:0000256" key="3">
    <source>
        <dbReference type="ARBA" id="ARBA00022448"/>
    </source>
</evidence>
<evidence type="ECO:0000256" key="6">
    <source>
        <dbReference type="ARBA" id="ARBA00022989"/>
    </source>
</evidence>
<protein>
    <submittedName>
        <fullName evidence="11">ABC transporter permease</fullName>
    </submittedName>
</protein>
<keyword evidence="6 8" id="KW-1133">Transmembrane helix</keyword>